<reference evidence="1 2" key="1">
    <citation type="submission" date="2023-05" db="EMBL/GenBank/DDBJ databases">
        <title>Glutamicibacter sp. B1, complete genome.</title>
        <authorList>
            <person name="Long Y.H."/>
            <person name="Fang T."/>
            <person name="Li X.Y."/>
        </authorList>
    </citation>
    <scope>NUCLEOTIDE SEQUENCE [LARGE SCALE GENOMIC DNA]</scope>
    <source>
        <strain evidence="1 2">B1</strain>
    </source>
</reference>
<dbReference type="Proteomes" id="UP001486888">
    <property type="component" value="Chromosome"/>
</dbReference>
<dbReference type="RefSeq" id="WP_334121103.1">
    <property type="nucleotide sequence ID" value="NZ_CP125942.1"/>
</dbReference>
<dbReference type="EMBL" id="CP125942">
    <property type="protein sequence ID" value="XAO46296.1"/>
    <property type="molecule type" value="Genomic_DNA"/>
</dbReference>
<dbReference type="AlphaFoldDB" id="A0AAU6WF31"/>
<evidence type="ECO:0000313" key="2">
    <source>
        <dbReference type="Proteomes" id="UP001486888"/>
    </source>
</evidence>
<accession>A0AAU6WF31</accession>
<keyword evidence="2" id="KW-1185">Reference proteome</keyword>
<gene>
    <name evidence="1" type="ORF">QMQ05_01740</name>
</gene>
<sequence length="43" mass="4420">MAVLNSNWAAVAPSDQWETAVESGTSLAGDNLIESAARGRTTA</sequence>
<dbReference type="KEGG" id="gey:QMQ05_01740"/>
<evidence type="ECO:0000313" key="1">
    <source>
        <dbReference type="EMBL" id="XAO46296.1"/>
    </source>
</evidence>
<proteinExistence type="predicted"/>
<organism evidence="1 2">
    <name type="scientific">Glutamicibacter ectropisis</name>
    <dbReference type="NCBI Taxonomy" id="3046593"/>
    <lineage>
        <taxon>Bacteria</taxon>
        <taxon>Bacillati</taxon>
        <taxon>Actinomycetota</taxon>
        <taxon>Actinomycetes</taxon>
        <taxon>Micrococcales</taxon>
        <taxon>Micrococcaceae</taxon>
        <taxon>Glutamicibacter</taxon>
    </lineage>
</organism>
<name>A0AAU6WF31_9MICC</name>
<protein>
    <submittedName>
        <fullName evidence="1">Uncharacterized protein</fullName>
    </submittedName>
</protein>